<evidence type="ECO:0000256" key="5">
    <source>
        <dbReference type="ARBA" id="ARBA00022989"/>
    </source>
</evidence>
<comment type="caution">
    <text evidence="9">The sequence shown here is derived from an EMBL/GenBank/DDBJ whole genome shotgun (WGS) entry which is preliminary data.</text>
</comment>
<accession>A0A9D1MF05</accession>
<keyword evidence="4 7" id="KW-0812">Transmembrane</keyword>
<dbReference type="Pfam" id="PF00528">
    <property type="entry name" value="BPD_transp_1"/>
    <property type="match status" value="1"/>
</dbReference>
<evidence type="ECO:0000313" key="9">
    <source>
        <dbReference type="EMBL" id="HIU58964.1"/>
    </source>
</evidence>
<evidence type="ECO:0000256" key="6">
    <source>
        <dbReference type="ARBA" id="ARBA00023136"/>
    </source>
</evidence>
<feature type="transmembrane region" description="Helical" evidence="7">
    <location>
        <begin position="77"/>
        <end position="97"/>
    </location>
</feature>
<evidence type="ECO:0000259" key="8">
    <source>
        <dbReference type="PROSITE" id="PS50928"/>
    </source>
</evidence>
<evidence type="ECO:0000256" key="2">
    <source>
        <dbReference type="ARBA" id="ARBA00022448"/>
    </source>
</evidence>
<proteinExistence type="inferred from homology"/>
<feature type="transmembrane region" description="Helical" evidence="7">
    <location>
        <begin position="231"/>
        <end position="256"/>
    </location>
</feature>
<dbReference type="InterPro" id="IPR000515">
    <property type="entry name" value="MetI-like"/>
</dbReference>
<keyword evidence="6 7" id="KW-0472">Membrane</keyword>
<feature type="domain" description="ABC transmembrane type-1" evidence="8">
    <location>
        <begin position="73"/>
        <end position="249"/>
    </location>
</feature>
<dbReference type="PROSITE" id="PS50928">
    <property type="entry name" value="ABC_TM1"/>
    <property type="match status" value="1"/>
</dbReference>
<sequence>MKGNAFSGKGGKPAWFSRLTGGACAAAFLLALWLIAYEAAGNDYLIPSLGASLRETGRILSAPGFWRAFGGTFSRTLSAFFLSFAAALVCSVVAYLLPAFGRFLSPLISVVRSLPTMAVILIILVWTTPSTAPVIVAFLALFPMLCAGMGAALAAVPPDLVEMSRIYRVPVQKRIFCLYLPCAAPYMLREGAAALSFSLKLVVSAEVLANTYQSLGGLLQEAKLYVEMPRLFALTLTVIAVGFLLEGAGALIARLARGRVSWKSKR</sequence>
<dbReference type="GO" id="GO:0055085">
    <property type="term" value="P:transmembrane transport"/>
    <property type="evidence" value="ECO:0007669"/>
    <property type="project" value="InterPro"/>
</dbReference>
<comment type="subcellular location">
    <subcellularLocation>
        <location evidence="1 7">Cell membrane</location>
        <topology evidence="1 7">Multi-pass membrane protein</topology>
    </subcellularLocation>
</comment>
<evidence type="ECO:0000313" key="10">
    <source>
        <dbReference type="Proteomes" id="UP000824081"/>
    </source>
</evidence>
<keyword evidence="3" id="KW-1003">Cell membrane</keyword>
<dbReference type="InterPro" id="IPR035906">
    <property type="entry name" value="MetI-like_sf"/>
</dbReference>
<dbReference type="EMBL" id="DVMZ01000068">
    <property type="protein sequence ID" value="HIU58964.1"/>
    <property type="molecule type" value="Genomic_DNA"/>
</dbReference>
<keyword evidence="2 7" id="KW-0813">Transport</keyword>
<dbReference type="Gene3D" id="1.10.3720.10">
    <property type="entry name" value="MetI-like"/>
    <property type="match status" value="1"/>
</dbReference>
<evidence type="ECO:0000256" key="1">
    <source>
        <dbReference type="ARBA" id="ARBA00004651"/>
    </source>
</evidence>
<name>A0A9D1MF05_9FIRM</name>
<gene>
    <name evidence="9" type="ORF">IAC57_02570</name>
</gene>
<organism evidence="9 10">
    <name type="scientific">Candidatus Scatosoma pullistercoris</name>
    <dbReference type="NCBI Taxonomy" id="2840934"/>
    <lineage>
        <taxon>Bacteria</taxon>
        <taxon>Bacillati</taxon>
        <taxon>Bacillota</taxon>
        <taxon>Clostridia</taxon>
        <taxon>Candidatus Scatosoma</taxon>
    </lineage>
</organism>
<keyword evidence="5 7" id="KW-1133">Transmembrane helix</keyword>
<dbReference type="PANTHER" id="PTHR30151">
    <property type="entry name" value="ALKANE SULFONATE ABC TRANSPORTER-RELATED, MEMBRANE SUBUNIT"/>
    <property type="match status" value="1"/>
</dbReference>
<reference evidence="9" key="2">
    <citation type="journal article" date="2021" name="PeerJ">
        <title>Extensive microbial diversity within the chicken gut microbiome revealed by metagenomics and culture.</title>
        <authorList>
            <person name="Gilroy R."/>
            <person name="Ravi A."/>
            <person name="Getino M."/>
            <person name="Pursley I."/>
            <person name="Horton D.L."/>
            <person name="Alikhan N.F."/>
            <person name="Baker D."/>
            <person name="Gharbi K."/>
            <person name="Hall N."/>
            <person name="Watson M."/>
            <person name="Adriaenssens E.M."/>
            <person name="Foster-Nyarko E."/>
            <person name="Jarju S."/>
            <person name="Secka A."/>
            <person name="Antonio M."/>
            <person name="Oren A."/>
            <person name="Chaudhuri R.R."/>
            <person name="La Ragione R."/>
            <person name="Hildebrand F."/>
            <person name="Pallen M.J."/>
        </authorList>
    </citation>
    <scope>NUCLEOTIDE SEQUENCE</scope>
    <source>
        <strain evidence="9">11687</strain>
    </source>
</reference>
<evidence type="ECO:0000256" key="3">
    <source>
        <dbReference type="ARBA" id="ARBA00022475"/>
    </source>
</evidence>
<comment type="similarity">
    <text evidence="7">Belongs to the binding-protein-dependent transport system permease family.</text>
</comment>
<feature type="transmembrane region" description="Helical" evidence="7">
    <location>
        <begin position="134"/>
        <end position="156"/>
    </location>
</feature>
<dbReference type="SUPFAM" id="SSF161098">
    <property type="entry name" value="MetI-like"/>
    <property type="match status" value="1"/>
</dbReference>
<evidence type="ECO:0000256" key="4">
    <source>
        <dbReference type="ARBA" id="ARBA00022692"/>
    </source>
</evidence>
<reference evidence="9" key="1">
    <citation type="submission" date="2020-10" db="EMBL/GenBank/DDBJ databases">
        <authorList>
            <person name="Gilroy R."/>
        </authorList>
    </citation>
    <scope>NUCLEOTIDE SEQUENCE</scope>
    <source>
        <strain evidence="9">11687</strain>
    </source>
</reference>
<feature type="transmembrane region" description="Helical" evidence="7">
    <location>
        <begin position="15"/>
        <end position="36"/>
    </location>
</feature>
<dbReference type="PANTHER" id="PTHR30151:SF0">
    <property type="entry name" value="ABC TRANSPORTER PERMEASE PROTEIN MJ0413-RELATED"/>
    <property type="match status" value="1"/>
</dbReference>
<dbReference type="AlphaFoldDB" id="A0A9D1MF05"/>
<evidence type="ECO:0000256" key="7">
    <source>
        <dbReference type="RuleBase" id="RU363032"/>
    </source>
</evidence>
<protein>
    <submittedName>
        <fullName evidence="9">ABC transporter permease subunit</fullName>
    </submittedName>
</protein>
<dbReference type="GO" id="GO:0005886">
    <property type="term" value="C:plasma membrane"/>
    <property type="evidence" value="ECO:0007669"/>
    <property type="project" value="UniProtKB-SubCell"/>
</dbReference>
<feature type="transmembrane region" description="Helical" evidence="7">
    <location>
        <begin position="109"/>
        <end position="128"/>
    </location>
</feature>
<dbReference type="Proteomes" id="UP000824081">
    <property type="component" value="Unassembled WGS sequence"/>
</dbReference>